<feature type="transmembrane region" description="Helical" evidence="7">
    <location>
        <begin position="20"/>
        <end position="37"/>
    </location>
</feature>
<evidence type="ECO:0000256" key="4">
    <source>
        <dbReference type="ARBA" id="ARBA00022692"/>
    </source>
</evidence>
<dbReference type="InterPro" id="IPR012809">
    <property type="entry name" value="ECF_CbiQ"/>
</dbReference>
<evidence type="ECO:0000313" key="8">
    <source>
        <dbReference type="EMBL" id="QNT71125.1"/>
    </source>
</evidence>
<evidence type="ECO:0000256" key="1">
    <source>
        <dbReference type="ARBA" id="ARBA00004651"/>
    </source>
</evidence>
<feature type="transmembrane region" description="Helical" evidence="7">
    <location>
        <begin position="221"/>
        <end position="243"/>
    </location>
</feature>
<organism evidence="8 9">
    <name type="scientific">Defluviicoccus vanus</name>
    <dbReference type="NCBI Taxonomy" id="111831"/>
    <lineage>
        <taxon>Bacteria</taxon>
        <taxon>Pseudomonadati</taxon>
        <taxon>Pseudomonadota</taxon>
        <taxon>Alphaproteobacteria</taxon>
        <taxon>Rhodospirillales</taxon>
        <taxon>Rhodospirillaceae</taxon>
        <taxon>Defluviicoccus</taxon>
    </lineage>
</organism>
<protein>
    <submittedName>
        <fullName evidence="8">Cobalt ECF transporter T component CbiQ</fullName>
    </submittedName>
</protein>
<dbReference type="EMBL" id="CP053923">
    <property type="protein sequence ID" value="QNT71125.1"/>
    <property type="molecule type" value="Genomic_DNA"/>
</dbReference>
<sequence length="244" mass="25511">MIDRIAYTNRWRTRHAAEKLLLAGGLMLLAMSLPPRVTAPCVILVAFTAATLGAGIAAGTFARLLAIPLGFMLASAPMLALSIDPAHGFAVSWSTTGAWMALDVTLRALAATACLTLLAVTTPLVDLLGVLRQFGVPKVFLEIMLLTYRMTFALAACAATGAQAQASRLGYDGFRSSCRSLGQLAAVLLQNALAQARRLECGLAARGYEGDLPVLYLQPPLSYPALGKTALLLAAVAWLGAVAG</sequence>
<dbReference type="GO" id="GO:0006824">
    <property type="term" value="P:cobalt ion transport"/>
    <property type="evidence" value="ECO:0007669"/>
    <property type="project" value="InterPro"/>
</dbReference>
<feature type="transmembrane region" description="Helical" evidence="7">
    <location>
        <begin position="43"/>
        <end position="66"/>
    </location>
</feature>
<accession>A0A7H1N5Y9</accession>
<comment type="similarity">
    <text evidence="2">Belongs to the CbiQ family.</text>
</comment>
<feature type="transmembrane region" description="Helical" evidence="7">
    <location>
        <begin position="143"/>
        <end position="164"/>
    </location>
</feature>
<dbReference type="PANTHER" id="PTHR43723">
    <property type="entry name" value="COBALT TRANSPORT PROTEIN CBIQ"/>
    <property type="match status" value="1"/>
</dbReference>
<keyword evidence="6 7" id="KW-0472">Membrane</keyword>
<dbReference type="InterPro" id="IPR052770">
    <property type="entry name" value="Cobalt_transport_CbiQ"/>
</dbReference>
<name>A0A7H1N5Y9_9PROT</name>
<keyword evidence="5 7" id="KW-1133">Transmembrane helix</keyword>
<keyword evidence="4 7" id="KW-0812">Transmembrane</keyword>
<evidence type="ECO:0000256" key="7">
    <source>
        <dbReference type="SAM" id="Phobius"/>
    </source>
</evidence>
<evidence type="ECO:0000313" key="9">
    <source>
        <dbReference type="Proteomes" id="UP000516369"/>
    </source>
</evidence>
<gene>
    <name evidence="8" type="primary">cbiQ</name>
    <name evidence="8" type="ORF">HQ394_04390</name>
</gene>
<dbReference type="Proteomes" id="UP000516369">
    <property type="component" value="Chromosome"/>
</dbReference>
<evidence type="ECO:0000256" key="2">
    <source>
        <dbReference type="ARBA" id="ARBA00008564"/>
    </source>
</evidence>
<dbReference type="InterPro" id="IPR003339">
    <property type="entry name" value="ABC/ECF_trnsptr_transmembrane"/>
</dbReference>
<proteinExistence type="inferred from homology"/>
<reference evidence="8 9" key="1">
    <citation type="submission" date="2020-05" db="EMBL/GenBank/DDBJ databases">
        <title>Complete closed genome sequence of Defluviicoccus vanus.</title>
        <authorList>
            <person name="Bessarab I."/>
            <person name="Arumugam K."/>
            <person name="Maszenan A.M."/>
            <person name="Seviour R.J."/>
            <person name="Williams R.B."/>
        </authorList>
    </citation>
    <scope>NUCLEOTIDE SEQUENCE [LARGE SCALE GENOMIC DNA]</scope>
    <source>
        <strain evidence="8 9">Ben 114</strain>
    </source>
</reference>
<evidence type="ECO:0000256" key="3">
    <source>
        <dbReference type="ARBA" id="ARBA00022475"/>
    </source>
</evidence>
<dbReference type="Pfam" id="PF02361">
    <property type="entry name" value="CbiQ"/>
    <property type="match status" value="1"/>
</dbReference>
<dbReference type="CDD" id="cd16914">
    <property type="entry name" value="EcfT"/>
    <property type="match status" value="1"/>
</dbReference>
<dbReference type="PANTHER" id="PTHR43723:SF1">
    <property type="entry name" value="COBALT TRANSPORT PROTEIN CBIQ"/>
    <property type="match status" value="1"/>
</dbReference>
<dbReference type="GO" id="GO:0043190">
    <property type="term" value="C:ATP-binding cassette (ABC) transporter complex"/>
    <property type="evidence" value="ECO:0007669"/>
    <property type="project" value="InterPro"/>
</dbReference>
<dbReference type="KEGG" id="dvn:HQ394_04390"/>
<dbReference type="AlphaFoldDB" id="A0A7H1N5Y9"/>
<dbReference type="NCBIfam" id="TIGR02454">
    <property type="entry name" value="ECF_T_CbiQ"/>
    <property type="match status" value="1"/>
</dbReference>
<evidence type="ECO:0000256" key="5">
    <source>
        <dbReference type="ARBA" id="ARBA00022989"/>
    </source>
</evidence>
<feature type="transmembrane region" description="Helical" evidence="7">
    <location>
        <begin position="108"/>
        <end position="131"/>
    </location>
</feature>
<keyword evidence="9" id="KW-1185">Reference proteome</keyword>
<evidence type="ECO:0000256" key="6">
    <source>
        <dbReference type="ARBA" id="ARBA00023136"/>
    </source>
</evidence>
<comment type="subcellular location">
    <subcellularLocation>
        <location evidence="1">Cell membrane</location>
        <topology evidence="1">Multi-pass membrane protein</topology>
    </subcellularLocation>
</comment>
<feature type="transmembrane region" description="Helical" evidence="7">
    <location>
        <begin position="78"/>
        <end position="102"/>
    </location>
</feature>
<keyword evidence="3" id="KW-1003">Cell membrane</keyword>